<dbReference type="EMBL" id="CAJNNV010031458">
    <property type="protein sequence ID" value="CAE8636324.1"/>
    <property type="molecule type" value="Genomic_DNA"/>
</dbReference>
<comment type="caution">
    <text evidence="2">The sequence shown here is derived from an EMBL/GenBank/DDBJ whole genome shotgun (WGS) entry which is preliminary data.</text>
</comment>
<sequence length="78" mass="7503">ARAQPSFQMLSAGGAGSATGTAAPPVAVALCRLLSGACGSRLLVVQPPIQPISQGLQPGALASASSAFAASESLGQLL</sequence>
<keyword evidence="3" id="KW-1185">Reference proteome</keyword>
<name>A0A813HEF8_POLGL</name>
<dbReference type="Proteomes" id="UP000654075">
    <property type="component" value="Unassembled WGS sequence"/>
</dbReference>
<dbReference type="AlphaFoldDB" id="A0A813HEF8"/>
<proteinExistence type="predicted"/>
<reference evidence="2" key="1">
    <citation type="submission" date="2021-02" db="EMBL/GenBank/DDBJ databases">
        <authorList>
            <person name="Dougan E. K."/>
            <person name="Rhodes N."/>
            <person name="Thang M."/>
            <person name="Chan C."/>
        </authorList>
    </citation>
    <scope>NUCLEOTIDE SEQUENCE</scope>
</reference>
<evidence type="ECO:0000256" key="1">
    <source>
        <dbReference type="SAM" id="MobiDB-lite"/>
    </source>
</evidence>
<gene>
    <name evidence="2" type="ORF">PGLA1383_LOCUS51801</name>
</gene>
<evidence type="ECO:0000313" key="2">
    <source>
        <dbReference type="EMBL" id="CAE8636324.1"/>
    </source>
</evidence>
<feature type="region of interest" description="Disordered" evidence="1">
    <location>
        <begin position="1"/>
        <end position="20"/>
    </location>
</feature>
<organism evidence="2 3">
    <name type="scientific">Polarella glacialis</name>
    <name type="common">Dinoflagellate</name>
    <dbReference type="NCBI Taxonomy" id="89957"/>
    <lineage>
        <taxon>Eukaryota</taxon>
        <taxon>Sar</taxon>
        <taxon>Alveolata</taxon>
        <taxon>Dinophyceae</taxon>
        <taxon>Suessiales</taxon>
        <taxon>Suessiaceae</taxon>
        <taxon>Polarella</taxon>
    </lineage>
</organism>
<protein>
    <submittedName>
        <fullName evidence="2">Uncharacterized protein</fullName>
    </submittedName>
</protein>
<feature type="non-terminal residue" evidence="2">
    <location>
        <position position="78"/>
    </location>
</feature>
<evidence type="ECO:0000313" key="3">
    <source>
        <dbReference type="Proteomes" id="UP000654075"/>
    </source>
</evidence>
<feature type="non-terminal residue" evidence="2">
    <location>
        <position position="1"/>
    </location>
</feature>
<accession>A0A813HEF8</accession>